<reference evidence="2 3" key="1">
    <citation type="submission" date="2020-02" db="EMBL/GenBank/DDBJ databases">
        <title>Sequencing the genomes of 1000 actinobacteria strains.</title>
        <authorList>
            <person name="Klenk H.-P."/>
        </authorList>
    </citation>
    <scope>NUCLEOTIDE SEQUENCE [LARGE SCALE GENOMIC DNA]</scope>
    <source>
        <strain evidence="2 3">DSM 27960</strain>
    </source>
</reference>
<accession>A0A7X5QZQ0</accession>
<keyword evidence="3" id="KW-1185">Reference proteome</keyword>
<feature type="compositionally biased region" description="Polar residues" evidence="1">
    <location>
        <begin position="21"/>
        <end position="31"/>
    </location>
</feature>
<evidence type="ECO:0000256" key="1">
    <source>
        <dbReference type="SAM" id="MobiDB-lite"/>
    </source>
</evidence>
<proteinExistence type="predicted"/>
<evidence type="ECO:0000313" key="2">
    <source>
        <dbReference type="EMBL" id="NIH52954.1"/>
    </source>
</evidence>
<dbReference type="AlphaFoldDB" id="A0A7X5QZQ0"/>
<comment type="caution">
    <text evidence="2">The sequence shown here is derived from an EMBL/GenBank/DDBJ whole genome shotgun (WGS) entry which is preliminary data.</text>
</comment>
<dbReference type="EMBL" id="JAAMOX010000001">
    <property type="protein sequence ID" value="NIH52954.1"/>
    <property type="molecule type" value="Genomic_DNA"/>
</dbReference>
<feature type="region of interest" description="Disordered" evidence="1">
    <location>
        <begin position="1"/>
        <end position="51"/>
    </location>
</feature>
<sequence>MTPPTLDGSAGAQTRGRADAQTGQASAQPTDHPSILQISGGLPVPRYLHTR</sequence>
<dbReference type="Proteomes" id="UP000541033">
    <property type="component" value="Unassembled WGS sequence"/>
</dbReference>
<protein>
    <submittedName>
        <fullName evidence="2">Uncharacterized protein</fullName>
    </submittedName>
</protein>
<organism evidence="2 3">
    <name type="scientific">Lysinibacter cavernae</name>
    <dbReference type="NCBI Taxonomy" id="1640652"/>
    <lineage>
        <taxon>Bacteria</taxon>
        <taxon>Bacillati</taxon>
        <taxon>Actinomycetota</taxon>
        <taxon>Actinomycetes</taxon>
        <taxon>Micrococcales</taxon>
        <taxon>Microbacteriaceae</taxon>
        <taxon>Lysinibacter</taxon>
    </lineage>
</organism>
<dbReference type="RefSeq" id="WP_167148176.1">
    <property type="nucleotide sequence ID" value="NZ_JAAMOX010000001.1"/>
</dbReference>
<name>A0A7X5QZQ0_9MICO</name>
<evidence type="ECO:0000313" key="3">
    <source>
        <dbReference type="Proteomes" id="UP000541033"/>
    </source>
</evidence>
<gene>
    <name evidence="2" type="ORF">FHX76_000822</name>
</gene>